<dbReference type="Proteomes" id="UP000215405">
    <property type="component" value="Unassembled WGS sequence"/>
</dbReference>
<evidence type="ECO:0000313" key="3">
    <source>
        <dbReference type="Proteomes" id="UP000215405"/>
    </source>
</evidence>
<name>A0A231UX15_9HYPH</name>
<keyword evidence="3" id="KW-1185">Reference proteome</keyword>
<feature type="region of interest" description="Disordered" evidence="1">
    <location>
        <begin position="1"/>
        <end position="24"/>
    </location>
</feature>
<dbReference type="AlphaFoldDB" id="A0A231UX15"/>
<proteinExistence type="predicted"/>
<dbReference type="CDD" id="cd08916">
    <property type="entry name" value="TrHb3_P"/>
    <property type="match status" value="1"/>
</dbReference>
<comment type="caution">
    <text evidence="2">The sequence shown here is derived from an EMBL/GenBank/DDBJ whole genome shotgun (WGS) entry which is preliminary data.</text>
</comment>
<dbReference type="InterPro" id="IPR009050">
    <property type="entry name" value="Globin-like_sf"/>
</dbReference>
<dbReference type="EMBL" id="NBYO01000002">
    <property type="protein sequence ID" value="OXT00361.1"/>
    <property type="molecule type" value="Genomic_DNA"/>
</dbReference>
<dbReference type="SUPFAM" id="SSF46458">
    <property type="entry name" value="Globin-like"/>
    <property type="match status" value="1"/>
</dbReference>
<accession>A0A231UX15</accession>
<dbReference type="RefSeq" id="WP_205320142.1">
    <property type="nucleotide sequence ID" value="NZ_NBYO01000002.1"/>
</dbReference>
<gene>
    <name evidence="2" type="ORF">B7H23_09485</name>
</gene>
<reference evidence="3" key="1">
    <citation type="journal article" date="2017" name="Int. J. Syst. Evol. Microbiol.">
        <title>Notoacmeibacter marinus gen. nov., sp. nov., isolated from the gut of a limpet and proposal of Notoacmeibacteraceae fam. nov. in the order Rhizobiales of the class Alphaproteobacteria.</title>
        <authorList>
            <person name="Huang Z."/>
            <person name="Guo F."/>
            <person name="Lai Q."/>
        </authorList>
    </citation>
    <scope>NUCLEOTIDE SEQUENCE [LARGE SCALE GENOMIC DNA]</scope>
    <source>
        <strain evidence="3">XMTR2A4</strain>
    </source>
</reference>
<organism evidence="2 3">
    <name type="scientific">Notoacmeibacter marinus</name>
    <dbReference type="NCBI Taxonomy" id="1876515"/>
    <lineage>
        <taxon>Bacteria</taxon>
        <taxon>Pseudomonadati</taxon>
        <taxon>Pseudomonadota</taxon>
        <taxon>Alphaproteobacteria</taxon>
        <taxon>Hyphomicrobiales</taxon>
        <taxon>Notoacmeibacteraceae</taxon>
        <taxon>Notoacmeibacter</taxon>
    </lineage>
</organism>
<dbReference type="GO" id="GO:0020037">
    <property type="term" value="F:heme binding"/>
    <property type="evidence" value="ECO:0007669"/>
    <property type="project" value="InterPro"/>
</dbReference>
<dbReference type="Gene3D" id="1.10.490.10">
    <property type="entry name" value="Globins"/>
    <property type="match status" value="1"/>
</dbReference>
<sequence>MSDPSDNIPELTVRSVSRPPAPAAPGIEANDISVMVDRFYDAVRHDERLGPLFDGIIQDRWPVHLERMKAFWRSVLLRTGEYHGRPVPAHNGIADLKSSDFERWIALFDATTNALFEPQAAATVQAVARRVGSSLWLARFGSPFNTPPEALRGNAADRG</sequence>
<evidence type="ECO:0008006" key="4">
    <source>
        <dbReference type="Google" id="ProtNLM"/>
    </source>
</evidence>
<evidence type="ECO:0000313" key="2">
    <source>
        <dbReference type="EMBL" id="OXT00361.1"/>
    </source>
</evidence>
<dbReference type="InterPro" id="IPR012292">
    <property type="entry name" value="Globin/Proto"/>
</dbReference>
<evidence type="ECO:0000256" key="1">
    <source>
        <dbReference type="SAM" id="MobiDB-lite"/>
    </source>
</evidence>
<dbReference type="GO" id="GO:0019825">
    <property type="term" value="F:oxygen binding"/>
    <property type="evidence" value="ECO:0007669"/>
    <property type="project" value="InterPro"/>
</dbReference>
<protein>
    <recommendedName>
        <fullName evidence="4">Preprotein translocase subunit TatC</fullName>
    </recommendedName>
</protein>